<keyword evidence="1" id="KW-0812">Transmembrane</keyword>
<name>A0A4S8KNM1_DENBC</name>
<feature type="transmembrane region" description="Helical" evidence="1">
    <location>
        <begin position="64"/>
        <end position="84"/>
    </location>
</feature>
<evidence type="ECO:0000313" key="3">
    <source>
        <dbReference type="Proteomes" id="UP000297245"/>
    </source>
</evidence>
<sequence>MNISVSVGCLQSYSPDQGLHYVYLWLGVVLVDLLVFVLTLKKTVELKRAYKRTSLWEVVMRDGVLYFAVITFINAANIVVFAFGQVCFVDVSFHPEIIFFVELHETSPFESC</sequence>
<accession>A0A4S8KNM1</accession>
<keyword evidence="3" id="KW-1185">Reference proteome</keyword>
<keyword evidence="1" id="KW-1133">Transmembrane helix</keyword>
<gene>
    <name evidence="2" type="ORF">K435DRAFT_127077</name>
</gene>
<evidence type="ECO:0000313" key="2">
    <source>
        <dbReference type="EMBL" id="THU76858.1"/>
    </source>
</evidence>
<keyword evidence="1" id="KW-0472">Membrane</keyword>
<dbReference type="Proteomes" id="UP000297245">
    <property type="component" value="Unassembled WGS sequence"/>
</dbReference>
<reference evidence="2 3" key="1">
    <citation type="journal article" date="2019" name="Nat. Ecol. Evol.">
        <title>Megaphylogeny resolves global patterns of mushroom evolution.</title>
        <authorList>
            <person name="Varga T."/>
            <person name="Krizsan K."/>
            <person name="Foldi C."/>
            <person name="Dima B."/>
            <person name="Sanchez-Garcia M."/>
            <person name="Sanchez-Ramirez S."/>
            <person name="Szollosi G.J."/>
            <person name="Szarkandi J.G."/>
            <person name="Papp V."/>
            <person name="Albert L."/>
            <person name="Andreopoulos W."/>
            <person name="Angelini C."/>
            <person name="Antonin V."/>
            <person name="Barry K.W."/>
            <person name="Bougher N.L."/>
            <person name="Buchanan P."/>
            <person name="Buyck B."/>
            <person name="Bense V."/>
            <person name="Catcheside P."/>
            <person name="Chovatia M."/>
            <person name="Cooper J."/>
            <person name="Damon W."/>
            <person name="Desjardin D."/>
            <person name="Finy P."/>
            <person name="Geml J."/>
            <person name="Haridas S."/>
            <person name="Hughes K."/>
            <person name="Justo A."/>
            <person name="Karasinski D."/>
            <person name="Kautmanova I."/>
            <person name="Kiss B."/>
            <person name="Kocsube S."/>
            <person name="Kotiranta H."/>
            <person name="LaButti K.M."/>
            <person name="Lechner B.E."/>
            <person name="Liimatainen K."/>
            <person name="Lipzen A."/>
            <person name="Lukacs Z."/>
            <person name="Mihaltcheva S."/>
            <person name="Morgado L.N."/>
            <person name="Niskanen T."/>
            <person name="Noordeloos M.E."/>
            <person name="Ohm R.A."/>
            <person name="Ortiz-Santana B."/>
            <person name="Ovrebo C."/>
            <person name="Racz N."/>
            <person name="Riley R."/>
            <person name="Savchenko A."/>
            <person name="Shiryaev A."/>
            <person name="Soop K."/>
            <person name="Spirin V."/>
            <person name="Szebenyi C."/>
            <person name="Tomsovsky M."/>
            <person name="Tulloss R.E."/>
            <person name="Uehling J."/>
            <person name="Grigoriev I.V."/>
            <person name="Vagvolgyi C."/>
            <person name="Papp T."/>
            <person name="Martin F.M."/>
            <person name="Miettinen O."/>
            <person name="Hibbett D.S."/>
            <person name="Nagy L.G."/>
        </authorList>
    </citation>
    <scope>NUCLEOTIDE SEQUENCE [LARGE SCALE GENOMIC DNA]</scope>
    <source>
        <strain evidence="2 3">CBS 962.96</strain>
    </source>
</reference>
<protein>
    <submittedName>
        <fullName evidence="2">Uncharacterized protein</fullName>
    </submittedName>
</protein>
<organism evidence="2 3">
    <name type="scientific">Dendrothele bispora (strain CBS 962.96)</name>
    <dbReference type="NCBI Taxonomy" id="1314807"/>
    <lineage>
        <taxon>Eukaryota</taxon>
        <taxon>Fungi</taxon>
        <taxon>Dikarya</taxon>
        <taxon>Basidiomycota</taxon>
        <taxon>Agaricomycotina</taxon>
        <taxon>Agaricomycetes</taxon>
        <taxon>Agaricomycetidae</taxon>
        <taxon>Agaricales</taxon>
        <taxon>Agaricales incertae sedis</taxon>
        <taxon>Dendrothele</taxon>
    </lineage>
</organism>
<evidence type="ECO:0000256" key="1">
    <source>
        <dbReference type="SAM" id="Phobius"/>
    </source>
</evidence>
<dbReference type="OrthoDB" id="3261349at2759"/>
<dbReference type="AlphaFoldDB" id="A0A4S8KNM1"/>
<proteinExistence type="predicted"/>
<dbReference type="EMBL" id="ML180680">
    <property type="protein sequence ID" value="THU76858.1"/>
    <property type="molecule type" value="Genomic_DNA"/>
</dbReference>
<feature type="transmembrane region" description="Helical" evidence="1">
    <location>
        <begin position="22"/>
        <end position="44"/>
    </location>
</feature>